<keyword evidence="6" id="KW-0378">Hydrolase</keyword>
<protein>
    <submittedName>
        <fullName evidence="6">Restriction endonuclease S subunit</fullName>
    </submittedName>
</protein>
<evidence type="ECO:0000256" key="3">
    <source>
        <dbReference type="ARBA" id="ARBA00023125"/>
    </source>
</evidence>
<dbReference type="AlphaFoldDB" id="K9WL24"/>
<dbReference type="KEGG" id="mic:Mic7113_4815"/>
<sequence length="462" mass="52079">MSDESQTLTKVFNSSATAYDSVINWVETIPSHWSIELLKFHLLGIEQGWSPQSDNFPADENEWGVLKVGAVNGWEFNPNENKRLPADLEPLTEYEIKPGDLLVSRANTPELVGSAALVKQVRPKLLLCDKLYRLKINCRTLCPEYLVFYLRSPVARYEFERDATGASSSMQNISQESVKNLFIPVPPVTEQRKIASYVDRQTAKIDTLITAKQRLLELLTEKRRSLITHAVTRGLNPDAPLRDSGIEWLGEIPAHWNIERLRWFIKTLEQGWSPQAEEREPGQEEWGVLKLNAVKDGQFDPSKAKALPASIEIPVSLEIRSGDFLITRANTPELVGDICYVHETRSQLILSDLIYRLRLDESKLDGKFLSYFLQAPSGRLQIEADARGSSASMVKISQGHILDWLLILPPLSEQQAIVAYIESEISKLANLKEATEHTMELLQERRVALISAAVTGQIRISA</sequence>
<evidence type="ECO:0000256" key="4">
    <source>
        <dbReference type="ARBA" id="ARBA00038652"/>
    </source>
</evidence>
<keyword evidence="7" id="KW-1185">Reference proteome</keyword>
<dbReference type="InterPro" id="IPR051212">
    <property type="entry name" value="Type-I_RE_S_subunit"/>
</dbReference>
<dbReference type="Pfam" id="PF01420">
    <property type="entry name" value="Methylase_S"/>
    <property type="match status" value="1"/>
</dbReference>
<feature type="domain" description="Type I restriction modification DNA specificity" evidence="5">
    <location>
        <begin position="93"/>
        <end position="212"/>
    </location>
</feature>
<dbReference type="REBASE" id="58099">
    <property type="entry name" value="S.Msp7113ORF4814P"/>
</dbReference>
<keyword evidence="2" id="KW-0680">Restriction system</keyword>
<dbReference type="InterPro" id="IPR000055">
    <property type="entry name" value="Restrct_endonuc_typeI_TRD"/>
</dbReference>
<evidence type="ECO:0000313" key="7">
    <source>
        <dbReference type="Proteomes" id="UP000010471"/>
    </source>
</evidence>
<gene>
    <name evidence="6" type="ORF">Mic7113_4815</name>
</gene>
<dbReference type="OrthoDB" id="9815652at2"/>
<dbReference type="PANTHER" id="PTHR43140">
    <property type="entry name" value="TYPE-1 RESTRICTION ENZYME ECOKI SPECIFICITY PROTEIN"/>
    <property type="match status" value="1"/>
</dbReference>
<dbReference type="HOGENOM" id="CLU_021095_1_2_3"/>
<accession>K9WL24</accession>
<dbReference type="Proteomes" id="UP000010471">
    <property type="component" value="Chromosome"/>
</dbReference>
<comment type="subunit">
    <text evidence="4">The methyltransferase is composed of M and S polypeptides.</text>
</comment>
<evidence type="ECO:0000313" key="6">
    <source>
        <dbReference type="EMBL" id="AFZ20484.1"/>
    </source>
</evidence>
<proteinExistence type="inferred from homology"/>
<keyword evidence="3" id="KW-0238">DNA-binding</keyword>
<dbReference type="GO" id="GO:0003677">
    <property type="term" value="F:DNA binding"/>
    <property type="evidence" value="ECO:0007669"/>
    <property type="project" value="UniProtKB-KW"/>
</dbReference>
<dbReference type="EMBL" id="CP003630">
    <property type="protein sequence ID" value="AFZ20484.1"/>
    <property type="molecule type" value="Genomic_DNA"/>
</dbReference>
<evidence type="ECO:0000256" key="2">
    <source>
        <dbReference type="ARBA" id="ARBA00022747"/>
    </source>
</evidence>
<dbReference type="STRING" id="1173027.Mic7113_4815"/>
<evidence type="ECO:0000256" key="1">
    <source>
        <dbReference type="ARBA" id="ARBA00010923"/>
    </source>
</evidence>
<dbReference type="PATRIC" id="fig|1173027.3.peg.5340"/>
<organism evidence="6 7">
    <name type="scientific">Allocoleopsis franciscana PCC 7113</name>
    <dbReference type="NCBI Taxonomy" id="1173027"/>
    <lineage>
        <taxon>Bacteria</taxon>
        <taxon>Bacillati</taxon>
        <taxon>Cyanobacteriota</taxon>
        <taxon>Cyanophyceae</taxon>
        <taxon>Coleofasciculales</taxon>
        <taxon>Coleofasciculaceae</taxon>
        <taxon>Allocoleopsis</taxon>
        <taxon>Allocoleopsis franciscana</taxon>
    </lineage>
</organism>
<keyword evidence="6" id="KW-0255">Endonuclease</keyword>
<dbReference type="PANTHER" id="PTHR43140:SF1">
    <property type="entry name" value="TYPE I RESTRICTION ENZYME ECOKI SPECIFICITY SUBUNIT"/>
    <property type="match status" value="1"/>
</dbReference>
<dbReference type="RefSeq" id="WP_015184619.1">
    <property type="nucleotide sequence ID" value="NC_019738.1"/>
</dbReference>
<name>K9WL24_9CYAN</name>
<dbReference type="eggNOG" id="COG0732">
    <property type="taxonomic scope" value="Bacteria"/>
</dbReference>
<dbReference type="Gene3D" id="1.10.287.1120">
    <property type="entry name" value="Bipartite methylase S protein"/>
    <property type="match status" value="1"/>
</dbReference>
<dbReference type="CDD" id="cd17261">
    <property type="entry name" value="RMtype1_S_EcoKI-TRD2-CR2_like"/>
    <property type="match status" value="2"/>
</dbReference>
<evidence type="ECO:0000259" key="5">
    <source>
        <dbReference type="Pfam" id="PF01420"/>
    </source>
</evidence>
<reference evidence="6 7" key="1">
    <citation type="submission" date="2012-06" db="EMBL/GenBank/DDBJ databases">
        <title>Finished chromosome of genome of Microcoleus sp. PCC 7113.</title>
        <authorList>
            <consortium name="US DOE Joint Genome Institute"/>
            <person name="Gugger M."/>
            <person name="Coursin T."/>
            <person name="Rippka R."/>
            <person name="Tandeau De Marsac N."/>
            <person name="Huntemann M."/>
            <person name="Wei C.-L."/>
            <person name="Han J."/>
            <person name="Detter J.C."/>
            <person name="Han C."/>
            <person name="Tapia R."/>
            <person name="Chen A."/>
            <person name="Kyrpides N."/>
            <person name="Mavromatis K."/>
            <person name="Markowitz V."/>
            <person name="Szeto E."/>
            <person name="Ivanova N."/>
            <person name="Pagani I."/>
            <person name="Pati A."/>
            <person name="Goodwin L."/>
            <person name="Nordberg H.P."/>
            <person name="Cantor M.N."/>
            <person name="Hua S.X."/>
            <person name="Woyke T."/>
            <person name="Kerfeld C.A."/>
        </authorList>
    </citation>
    <scope>NUCLEOTIDE SEQUENCE [LARGE SCALE GENOMIC DNA]</scope>
    <source>
        <strain evidence="6 7">PCC 7113</strain>
    </source>
</reference>
<dbReference type="GO" id="GO:0004519">
    <property type="term" value="F:endonuclease activity"/>
    <property type="evidence" value="ECO:0007669"/>
    <property type="project" value="UniProtKB-KW"/>
</dbReference>
<dbReference type="GO" id="GO:0009307">
    <property type="term" value="P:DNA restriction-modification system"/>
    <property type="evidence" value="ECO:0007669"/>
    <property type="project" value="UniProtKB-KW"/>
</dbReference>
<dbReference type="Gene3D" id="3.90.220.20">
    <property type="entry name" value="DNA methylase specificity domains"/>
    <property type="match status" value="2"/>
</dbReference>
<keyword evidence="6" id="KW-0540">Nuclease</keyword>
<dbReference type="InterPro" id="IPR044946">
    <property type="entry name" value="Restrct_endonuc_typeI_TRD_sf"/>
</dbReference>
<comment type="similarity">
    <text evidence="1">Belongs to the type-I restriction system S methylase family.</text>
</comment>
<dbReference type="SUPFAM" id="SSF116734">
    <property type="entry name" value="DNA methylase specificity domain"/>
    <property type="match status" value="2"/>
</dbReference>